<evidence type="ECO:0000256" key="7">
    <source>
        <dbReference type="ARBA" id="ARBA00023136"/>
    </source>
</evidence>
<feature type="transmembrane region" description="Helical" evidence="8">
    <location>
        <begin position="449"/>
        <end position="475"/>
    </location>
</feature>
<feature type="transmembrane region" description="Helical" evidence="8">
    <location>
        <begin position="378"/>
        <end position="400"/>
    </location>
</feature>
<sequence length="1137" mass="121939">MFSRFFIDRPIFASVLSIIVTLAGAVALFSLPVAQYPEITPPTIEVSAVFPGANAQTVADTVAAPIEQQVNGVENMLYMASVSSNDGSYTLTITFQPGIDLNIAQILVQNRVNLALPVLPELVRRRGVTVKKKSPSQLMIINLYHRGTEAGSDPQRRQEALLYLSNYATIQLRDELARLEGVGDIAYLGQRDYSMRLWLDPEKLASKGLTTADVVAAVEQQNAQVAAGQVGQPPAPTGQAFQFPLNAEGRLSSAEQFAEMIIKADAEGGRLVRLRDVARVELGALNYDQTCTLDGRPSVALSVYQLPGSNALEVARRVRAKMEELRPRFPEGIDYAIVYDTTPFIEESIREVFHTLRDAVILVALVMLLFLRSWRAALVPLAAVPTAIIGAFAVMAALGYTINTLTLFGLVLAVGIVVDDAIVVVEAVQHHIERGLPPREATALAMEQVAGPVIAIGLVLAAVFVPCVFISGIVGQFYRQFAVTIAVSTLLSVFNSLTLSPALCALLLRDEEQARDPLPRLAFPLLGAAGAWWGLVPLVPPSWPAALEQWGCPPLVLAVGLALGGALLAGLVSRWGNRLLAAFFTAFHSGFERATQAYLLAVGALLRAALLGLAAYAGLVYLTWTTLQQTPSGFIPAQDKGYLLVNVILPDAAALGRTEAEIARLEQIALQTPGVKHTVSVAGQSVLLGTNAPNLGTLYVMLEPFEQRRSAALRAEAIAERLRASLAEAAVGAEISVLGAPPVDGLGTAGGFKLVVLDPSAGPPAALEEAARSVVQRARQQPQWHEVFTGLRTDTPWLYLDIDRDAAYTLGVPTAEILNALQVYFGSYYINDFNLFGRTWQVNVQADAPFRDRLAGFRTIWVRSRSGAMVPLANFLHVRDSSGPVMIQRYNLYNSAAINALPAAGVSSGEAIAALEQASADLPRQYRTAWTELALLQLQTQDTVVRAFVLSVVLVFLVLAAQYESWALPLAVILVVPLCLLSAAWGVGGTGREINIFTQVGFIVLVGLASKNAILIVEFARRRALEDPAHLRAAALEACRLRLRPIVMTSLAFIIGVLPLVVAEGAGAEMRQDLGVAVFAGMLGVTLFGIFLTPLFFLAIQQVVVWFQRSRTTATSPATAAASLSAAEASGQPPVSS</sequence>
<feature type="transmembrane region" description="Helical" evidence="8">
    <location>
        <begin position="352"/>
        <end position="371"/>
    </location>
</feature>
<proteinExistence type="predicted"/>
<feature type="transmembrane region" description="Helical" evidence="8">
    <location>
        <begin position="1000"/>
        <end position="1020"/>
    </location>
</feature>
<dbReference type="Gene3D" id="3.30.70.1320">
    <property type="entry name" value="Multidrug efflux transporter AcrB pore domain like"/>
    <property type="match status" value="1"/>
</dbReference>
<dbReference type="Gene3D" id="1.20.1640.10">
    <property type="entry name" value="Multidrug efflux transporter AcrB transmembrane domain"/>
    <property type="match status" value="2"/>
</dbReference>
<evidence type="ECO:0000256" key="2">
    <source>
        <dbReference type="ARBA" id="ARBA00022448"/>
    </source>
</evidence>
<accession>A0A7V8VET2</accession>
<organism evidence="9 10">
    <name type="scientific">Thermogemmata fonticola</name>
    <dbReference type="NCBI Taxonomy" id="2755323"/>
    <lineage>
        <taxon>Bacteria</taxon>
        <taxon>Pseudomonadati</taxon>
        <taxon>Planctomycetota</taxon>
        <taxon>Planctomycetia</taxon>
        <taxon>Gemmatales</taxon>
        <taxon>Gemmataceae</taxon>
        <taxon>Thermogemmata</taxon>
    </lineage>
</organism>
<dbReference type="InterPro" id="IPR027463">
    <property type="entry name" value="AcrB_DN_DC_subdom"/>
</dbReference>
<evidence type="ECO:0000256" key="3">
    <source>
        <dbReference type="ARBA" id="ARBA00022475"/>
    </source>
</evidence>
<comment type="caution">
    <text evidence="9">The sequence shown here is derived from an EMBL/GenBank/DDBJ whole genome shotgun (WGS) entry which is preliminary data.</text>
</comment>
<dbReference type="GO" id="GO:0042910">
    <property type="term" value="F:xenobiotic transmembrane transporter activity"/>
    <property type="evidence" value="ECO:0007669"/>
    <property type="project" value="TreeGrafter"/>
</dbReference>
<feature type="transmembrane region" description="Helical" evidence="8">
    <location>
        <begin position="12"/>
        <end position="34"/>
    </location>
</feature>
<feature type="transmembrane region" description="Helical" evidence="8">
    <location>
        <begin position="968"/>
        <end position="988"/>
    </location>
</feature>
<comment type="subcellular location">
    <subcellularLocation>
        <location evidence="1">Cell inner membrane</location>
        <topology evidence="1">Multi-pass membrane protein</topology>
    </subcellularLocation>
</comment>
<dbReference type="SUPFAM" id="SSF82714">
    <property type="entry name" value="Multidrug efflux transporter AcrB TolC docking domain, DN and DC subdomains"/>
    <property type="match status" value="2"/>
</dbReference>
<evidence type="ECO:0000256" key="5">
    <source>
        <dbReference type="ARBA" id="ARBA00022692"/>
    </source>
</evidence>
<keyword evidence="2" id="KW-0813">Transport</keyword>
<dbReference type="PANTHER" id="PTHR32063:SF11">
    <property type="entry name" value="CATION OR DRUG EFFLUX SYSTEM PROTEIN"/>
    <property type="match status" value="1"/>
</dbReference>
<gene>
    <name evidence="9" type="ORF">H0921_11195</name>
</gene>
<dbReference type="FunFam" id="3.30.70.1430:FF:000001">
    <property type="entry name" value="Efflux pump membrane transporter"/>
    <property type="match status" value="1"/>
</dbReference>
<dbReference type="EMBL" id="JACEFB010000007">
    <property type="protein sequence ID" value="MBA2226725.1"/>
    <property type="molecule type" value="Genomic_DNA"/>
</dbReference>
<dbReference type="PRINTS" id="PR00702">
    <property type="entry name" value="ACRIFLAVINRP"/>
</dbReference>
<evidence type="ECO:0000256" key="4">
    <source>
        <dbReference type="ARBA" id="ARBA00022519"/>
    </source>
</evidence>
<feature type="transmembrane region" description="Helical" evidence="8">
    <location>
        <begin position="1074"/>
        <end position="1100"/>
    </location>
</feature>
<dbReference type="InterPro" id="IPR001036">
    <property type="entry name" value="Acrflvin-R"/>
</dbReference>
<dbReference type="SUPFAM" id="SSF82866">
    <property type="entry name" value="Multidrug efflux transporter AcrB transmembrane domain"/>
    <property type="match status" value="2"/>
</dbReference>
<dbReference type="GO" id="GO:0005886">
    <property type="term" value="C:plasma membrane"/>
    <property type="evidence" value="ECO:0007669"/>
    <property type="project" value="UniProtKB-SubCell"/>
</dbReference>
<keyword evidence="3" id="KW-1003">Cell membrane</keyword>
<dbReference type="Gene3D" id="3.30.70.1440">
    <property type="entry name" value="Multidrug efflux transporter AcrB pore domain"/>
    <property type="match status" value="1"/>
</dbReference>
<keyword evidence="6 8" id="KW-1133">Transmembrane helix</keyword>
<feature type="transmembrane region" description="Helical" evidence="8">
    <location>
        <begin position="943"/>
        <end position="961"/>
    </location>
</feature>
<dbReference type="FunFam" id="1.20.1640.10:FF:000001">
    <property type="entry name" value="Efflux pump membrane transporter"/>
    <property type="match status" value="1"/>
</dbReference>
<feature type="transmembrane region" description="Helical" evidence="8">
    <location>
        <begin position="518"/>
        <end position="535"/>
    </location>
</feature>
<feature type="transmembrane region" description="Helical" evidence="8">
    <location>
        <begin position="555"/>
        <end position="576"/>
    </location>
</feature>
<protein>
    <submittedName>
        <fullName evidence="9">Efflux RND transporter permease subunit</fullName>
    </submittedName>
</protein>
<dbReference type="Proteomes" id="UP000542342">
    <property type="component" value="Unassembled WGS sequence"/>
</dbReference>
<dbReference type="PANTHER" id="PTHR32063">
    <property type="match status" value="1"/>
</dbReference>
<evidence type="ECO:0000313" key="9">
    <source>
        <dbReference type="EMBL" id="MBA2226725.1"/>
    </source>
</evidence>
<feature type="transmembrane region" description="Helical" evidence="8">
    <location>
        <begin position="1041"/>
        <end position="1062"/>
    </location>
</feature>
<evidence type="ECO:0000256" key="6">
    <source>
        <dbReference type="ARBA" id="ARBA00022989"/>
    </source>
</evidence>
<dbReference type="SUPFAM" id="SSF82693">
    <property type="entry name" value="Multidrug efflux transporter AcrB pore domain, PN1, PN2, PC1 and PC2 subdomains"/>
    <property type="match status" value="3"/>
</dbReference>
<keyword evidence="7 8" id="KW-0472">Membrane</keyword>
<name>A0A7V8VET2_9BACT</name>
<keyword evidence="5 8" id="KW-0812">Transmembrane</keyword>
<feature type="transmembrane region" description="Helical" evidence="8">
    <location>
        <begin position="597"/>
        <end position="624"/>
    </location>
</feature>
<evidence type="ECO:0000256" key="8">
    <source>
        <dbReference type="SAM" id="Phobius"/>
    </source>
</evidence>
<keyword evidence="10" id="KW-1185">Reference proteome</keyword>
<dbReference type="AlphaFoldDB" id="A0A7V8VET2"/>
<feature type="transmembrane region" description="Helical" evidence="8">
    <location>
        <begin position="406"/>
        <end position="428"/>
    </location>
</feature>
<keyword evidence="4" id="KW-0997">Cell inner membrane</keyword>
<feature type="transmembrane region" description="Helical" evidence="8">
    <location>
        <begin position="481"/>
        <end position="506"/>
    </location>
</feature>
<dbReference type="Gene3D" id="3.30.70.1430">
    <property type="entry name" value="Multidrug efflux transporter AcrB pore domain"/>
    <property type="match status" value="2"/>
</dbReference>
<dbReference type="Gene3D" id="3.30.2090.10">
    <property type="entry name" value="Multidrug efflux transporter AcrB TolC docking domain, DN and DC subdomains"/>
    <property type="match status" value="2"/>
</dbReference>
<evidence type="ECO:0000256" key="1">
    <source>
        <dbReference type="ARBA" id="ARBA00004429"/>
    </source>
</evidence>
<dbReference type="Pfam" id="PF00873">
    <property type="entry name" value="ACR_tran"/>
    <property type="match status" value="2"/>
</dbReference>
<evidence type="ECO:0000313" key="10">
    <source>
        <dbReference type="Proteomes" id="UP000542342"/>
    </source>
</evidence>
<reference evidence="9 10" key="1">
    <citation type="submission" date="2020-07" db="EMBL/GenBank/DDBJ databases">
        <title>Thermogemmata thermophila gen. nov., sp. nov., a novel moderate thermophilic planctomycete from a Kamchatka hot spring.</title>
        <authorList>
            <person name="Elcheninov A.G."/>
            <person name="Podosokorskaya O.A."/>
            <person name="Kovaleva O.L."/>
            <person name="Novikov A."/>
            <person name="Bonch-Osmolovskaya E.A."/>
            <person name="Toshchakov S.V."/>
            <person name="Kublanov I.V."/>
        </authorList>
    </citation>
    <scope>NUCLEOTIDE SEQUENCE [LARGE SCALE GENOMIC DNA]</scope>
    <source>
        <strain evidence="9 10">2918</strain>
    </source>
</reference>
<dbReference type="RefSeq" id="WP_194538167.1">
    <property type="nucleotide sequence ID" value="NZ_JACEFB010000007.1"/>
</dbReference>